<evidence type="ECO:0000256" key="13">
    <source>
        <dbReference type="RuleBase" id="RU361205"/>
    </source>
</evidence>
<feature type="domain" description="Pterin-binding" evidence="14">
    <location>
        <begin position="19"/>
        <end position="265"/>
    </location>
</feature>
<dbReference type="OrthoDB" id="9811744at2"/>
<dbReference type="Proteomes" id="UP000010716">
    <property type="component" value="Unassembled WGS sequence"/>
</dbReference>
<keyword evidence="7 13" id="KW-0808">Transferase</keyword>
<evidence type="ECO:0000256" key="8">
    <source>
        <dbReference type="ARBA" id="ARBA00022723"/>
    </source>
</evidence>
<evidence type="ECO:0000256" key="7">
    <source>
        <dbReference type="ARBA" id="ARBA00022679"/>
    </source>
</evidence>
<dbReference type="AlphaFoldDB" id="F5L3A0"/>
<evidence type="ECO:0000313" key="15">
    <source>
        <dbReference type="EMBL" id="EGL84189.1"/>
    </source>
</evidence>
<dbReference type="PANTHER" id="PTHR20941:SF1">
    <property type="entry name" value="FOLIC ACID SYNTHESIS PROTEIN FOL1"/>
    <property type="match status" value="1"/>
</dbReference>
<dbReference type="GO" id="GO:0046872">
    <property type="term" value="F:metal ion binding"/>
    <property type="evidence" value="ECO:0007669"/>
    <property type="project" value="UniProtKB-KW"/>
</dbReference>
<keyword evidence="18" id="KW-1185">Reference proteome</keyword>
<evidence type="ECO:0000256" key="9">
    <source>
        <dbReference type="ARBA" id="ARBA00022842"/>
    </source>
</evidence>
<dbReference type="EMBL" id="AFCE01000033">
    <property type="protein sequence ID" value="EGL84189.1"/>
    <property type="molecule type" value="Genomic_DNA"/>
</dbReference>
<dbReference type="GO" id="GO:0046654">
    <property type="term" value="P:tetrahydrofolate biosynthetic process"/>
    <property type="evidence" value="ECO:0007669"/>
    <property type="project" value="UniProtKB-UniPathway"/>
</dbReference>
<evidence type="ECO:0000256" key="10">
    <source>
        <dbReference type="ARBA" id="ARBA00022909"/>
    </source>
</evidence>
<dbReference type="InterPro" id="IPR045031">
    <property type="entry name" value="DHP_synth-like"/>
</dbReference>
<comment type="similarity">
    <text evidence="4 13">Belongs to the DHPS family.</text>
</comment>
<accession>F5L3A0</accession>
<protein>
    <recommendedName>
        <fullName evidence="6 13">Dihydropteroate synthase</fullName>
        <shortName evidence="13">DHPS</shortName>
        <ecNumber evidence="5 13">2.5.1.15</ecNumber>
    </recommendedName>
    <alternativeName>
        <fullName evidence="11 13">Dihydropteroate pyrophosphorylase</fullName>
    </alternativeName>
</protein>
<dbReference type="eggNOG" id="COG0294">
    <property type="taxonomic scope" value="Bacteria"/>
</dbReference>
<dbReference type="EC" id="2.5.1.15" evidence="5 13"/>
<dbReference type="GO" id="GO:0046656">
    <property type="term" value="P:folic acid biosynthetic process"/>
    <property type="evidence" value="ECO:0007669"/>
    <property type="project" value="UniProtKB-KW"/>
</dbReference>
<comment type="catalytic activity">
    <reaction evidence="1">
        <text>(7,8-dihydropterin-6-yl)methyl diphosphate + 4-aminobenzoate = 7,8-dihydropteroate + diphosphate</text>
        <dbReference type="Rhea" id="RHEA:19949"/>
        <dbReference type="ChEBI" id="CHEBI:17836"/>
        <dbReference type="ChEBI" id="CHEBI:17839"/>
        <dbReference type="ChEBI" id="CHEBI:33019"/>
        <dbReference type="ChEBI" id="CHEBI:72950"/>
        <dbReference type="EC" id="2.5.1.15"/>
    </reaction>
</comment>
<evidence type="ECO:0000256" key="5">
    <source>
        <dbReference type="ARBA" id="ARBA00012458"/>
    </source>
</evidence>
<evidence type="ECO:0000256" key="11">
    <source>
        <dbReference type="ARBA" id="ARBA00030193"/>
    </source>
</evidence>
<reference evidence="16 18" key="2">
    <citation type="journal article" date="2020" name="Extremophiles">
        <title>Genomic analysis of Caldalkalibacillus thermarum TA2.A1 reveals aerobic alkaliphilic metabolism and evolutionary hallmarks linking alkaliphilic bacteria and plant life.</title>
        <authorList>
            <person name="de Jong S.I."/>
            <person name="van den Broek M.A."/>
            <person name="Merkel A.Y."/>
            <person name="de la Torre Cortes P."/>
            <person name="Kalamorz F."/>
            <person name="Cook G.M."/>
            <person name="van Loosdrecht M.C.M."/>
            <person name="McMillan D.G.G."/>
        </authorList>
    </citation>
    <scope>NUCLEOTIDE SEQUENCE [LARGE SCALE GENOMIC DNA]</scope>
    <source>
        <strain evidence="16 18">TA2.A1</strain>
    </source>
</reference>
<keyword evidence="8 13" id="KW-0479">Metal-binding</keyword>
<evidence type="ECO:0000256" key="1">
    <source>
        <dbReference type="ARBA" id="ARBA00000012"/>
    </source>
</evidence>
<evidence type="ECO:0000313" key="17">
    <source>
        <dbReference type="Proteomes" id="UP000010716"/>
    </source>
</evidence>
<evidence type="ECO:0000256" key="4">
    <source>
        <dbReference type="ARBA" id="ARBA00009503"/>
    </source>
</evidence>
<dbReference type="CDD" id="cd00739">
    <property type="entry name" value="DHPS"/>
    <property type="match status" value="1"/>
</dbReference>
<evidence type="ECO:0000256" key="6">
    <source>
        <dbReference type="ARBA" id="ARBA00016919"/>
    </source>
</evidence>
<dbReference type="UniPathway" id="UPA00077">
    <property type="reaction ID" value="UER00156"/>
</dbReference>
<organism evidence="15 17">
    <name type="scientific">Caldalkalibacillus thermarum (strain TA2.A1)</name>
    <dbReference type="NCBI Taxonomy" id="986075"/>
    <lineage>
        <taxon>Bacteria</taxon>
        <taxon>Bacillati</taxon>
        <taxon>Bacillota</taxon>
        <taxon>Bacilli</taxon>
        <taxon>Bacillales</taxon>
        <taxon>Bacillaceae</taxon>
        <taxon>Caldalkalibacillus</taxon>
    </lineage>
</organism>
<sequence>MKRGKIKAGPFTLDFSQKTYVMGILNVTPDSFSDGGKHQRLDQAVDHAARMIADGADIIDIGGESTRPGSTPVPEEEELERVIPVVEALASRFDVPLSIDTYKANVAKEALEKGAHIINDVWGAKADKSMAQVAKETGAPIILMHNRHNKDYQHLIRDMINDLYESIHLVRQAGVKEEQIILDPGIGFAKTYEHNLEVMRSLDTFTTLGYPVLLGTSRKSMIGHTLNLPVDQRVEGTIATVCLGIAKGCDIVRVHDVKEVCRAVKMMDVMLGRKGGGQHR</sequence>
<dbReference type="GO" id="GO:0005829">
    <property type="term" value="C:cytosol"/>
    <property type="evidence" value="ECO:0007669"/>
    <property type="project" value="TreeGrafter"/>
</dbReference>
<gene>
    <name evidence="16" type="primary">folP</name>
    <name evidence="15" type="ORF">CathTA2_0262</name>
    <name evidence="16" type="ORF">HUR95_02925</name>
</gene>
<keyword evidence="10 13" id="KW-0289">Folate biosynthesis</keyword>
<evidence type="ECO:0000313" key="16">
    <source>
        <dbReference type="EMBL" id="QZT34375.1"/>
    </source>
</evidence>
<dbReference type="PROSITE" id="PS50972">
    <property type="entry name" value="PTERIN_BINDING"/>
    <property type="match status" value="1"/>
</dbReference>
<proteinExistence type="inferred from homology"/>
<dbReference type="Proteomes" id="UP000825179">
    <property type="component" value="Chromosome"/>
</dbReference>
<dbReference type="PROSITE" id="PS00793">
    <property type="entry name" value="DHPS_2"/>
    <property type="match status" value="1"/>
</dbReference>
<dbReference type="GO" id="GO:0004156">
    <property type="term" value="F:dihydropteroate synthase activity"/>
    <property type="evidence" value="ECO:0007669"/>
    <property type="project" value="UniProtKB-EC"/>
</dbReference>
<dbReference type="NCBIfam" id="TIGR01496">
    <property type="entry name" value="DHPS"/>
    <property type="match status" value="1"/>
</dbReference>
<comment type="cofactor">
    <cofactor evidence="2 13">
        <name>Mg(2+)</name>
        <dbReference type="ChEBI" id="CHEBI:18420"/>
    </cofactor>
</comment>
<name>F5L3A0_CALTT</name>
<evidence type="ECO:0000256" key="2">
    <source>
        <dbReference type="ARBA" id="ARBA00001946"/>
    </source>
</evidence>
<evidence type="ECO:0000313" key="18">
    <source>
        <dbReference type="Proteomes" id="UP000825179"/>
    </source>
</evidence>
<dbReference type="InterPro" id="IPR000489">
    <property type="entry name" value="Pterin-binding_dom"/>
</dbReference>
<evidence type="ECO:0000256" key="3">
    <source>
        <dbReference type="ARBA" id="ARBA00004763"/>
    </source>
</evidence>
<reference evidence="15 17" key="1">
    <citation type="journal article" date="2011" name="J. Bacteriol.">
        <title>Draft genome sequence of the thermoalkaliphilic Caldalkalibacillus thermarum strain TA2.A1.</title>
        <authorList>
            <person name="Kalamorz F."/>
            <person name="Keis S."/>
            <person name="McMillan D.G."/>
            <person name="Olsson K."/>
            <person name="Stanton J.A."/>
            <person name="Stockwell P."/>
            <person name="Black M.A."/>
            <person name="Klingeman D.M."/>
            <person name="Land M.L."/>
            <person name="Han C.S."/>
            <person name="Martin S.L."/>
            <person name="Becher S.A."/>
            <person name="Peddie C.J."/>
            <person name="Morgan H.W."/>
            <person name="Matthies D."/>
            <person name="Preiss L."/>
            <person name="Meier T."/>
            <person name="Brown S.D."/>
            <person name="Cook G.M."/>
        </authorList>
    </citation>
    <scope>NUCLEOTIDE SEQUENCE [LARGE SCALE GENOMIC DNA]</scope>
    <source>
        <strain evidence="15 17">TA2.A1</strain>
    </source>
</reference>
<evidence type="ECO:0000256" key="12">
    <source>
        <dbReference type="ARBA" id="ARBA00053449"/>
    </source>
</evidence>
<dbReference type="Pfam" id="PF00809">
    <property type="entry name" value="Pterin_bind"/>
    <property type="match status" value="1"/>
</dbReference>
<dbReference type="Gene3D" id="3.20.20.20">
    <property type="entry name" value="Dihydropteroate synthase-like"/>
    <property type="match status" value="1"/>
</dbReference>
<dbReference type="InterPro" id="IPR011005">
    <property type="entry name" value="Dihydropteroate_synth-like_sf"/>
</dbReference>
<comment type="pathway">
    <text evidence="3 13">Cofactor biosynthesis; tetrahydrofolate biosynthesis; 7,8-dihydrofolate from 2-amino-4-hydroxy-6-hydroxymethyl-7,8-dihydropteridine diphosphate and 4-aminobenzoate: step 1/2.</text>
</comment>
<dbReference type="KEGG" id="cthu:HUR95_02925"/>
<dbReference type="PROSITE" id="PS00792">
    <property type="entry name" value="DHPS_1"/>
    <property type="match status" value="1"/>
</dbReference>
<reference evidence="16" key="3">
    <citation type="submission" date="2021-08" db="EMBL/GenBank/DDBJ databases">
        <authorList>
            <person name="de Jong S."/>
            <person name="van den Broek M."/>
            <person name="Merkel A."/>
            <person name="de la Torre Cortes P."/>
            <person name="Kalamorz F."/>
            <person name="Cook G."/>
            <person name="van Loosdrecht M."/>
            <person name="McMillan D."/>
        </authorList>
    </citation>
    <scope>NUCLEOTIDE SEQUENCE</scope>
    <source>
        <strain evidence="16">TA2.A1</strain>
    </source>
</reference>
<dbReference type="PANTHER" id="PTHR20941">
    <property type="entry name" value="FOLATE SYNTHESIS PROTEINS"/>
    <property type="match status" value="1"/>
</dbReference>
<dbReference type="EMBL" id="CP082237">
    <property type="protein sequence ID" value="QZT34375.1"/>
    <property type="molecule type" value="Genomic_DNA"/>
</dbReference>
<dbReference type="RefSeq" id="WP_007502309.1">
    <property type="nucleotide sequence ID" value="NZ_AFCE01000033.1"/>
</dbReference>
<comment type="function">
    <text evidence="12 13">Catalyzes the condensation of para-aminobenzoate (pABA) with 6-hydroxymethyl-7,8-dihydropterin diphosphate (DHPt-PP) to form 7,8-dihydropteroate (H2Pte), the immediate precursor of folate derivatives.</text>
</comment>
<keyword evidence="9 13" id="KW-0460">Magnesium</keyword>
<dbReference type="InterPro" id="IPR006390">
    <property type="entry name" value="DHP_synth_dom"/>
</dbReference>
<evidence type="ECO:0000259" key="14">
    <source>
        <dbReference type="PROSITE" id="PS50972"/>
    </source>
</evidence>
<dbReference type="FunFam" id="3.20.20.20:FF:000006">
    <property type="entry name" value="Dihydropteroate synthase"/>
    <property type="match status" value="1"/>
</dbReference>
<dbReference type="SUPFAM" id="SSF51717">
    <property type="entry name" value="Dihydropteroate synthetase-like"/>
    <property type="match status" value="1"/>
</dbReference>